<dbReference type="AlphaFoldDB" id="A0A516H189"/>
<dbReference type="PROSITE" id="PS00211">
    <property type="entry name" value="ABC_TRANSPORTER_1"/>
    <property type="match status" value="1"/>
</dbReference>
<dbReference type="InterPro" id="IPR003593">
    <property type="entry name" value="AAA+_ATPase"/>
</dbReference>
<evidence type="ECO:0000256" key="7">
    <source>
        <dbReference type="ARBA" id="ARBA00023136"/>
    </source>
</evidence>
<reference evidence="9 10" key="1">
    <citation type="submission" date="2019-07" db="EMBL/GenBank/DDBJ databases">
        <title>Genome sequencing for Ferrovibrio sp. K5.</title>
        <authorList>
            <person name="Park S.-J."/>
        </authorList>
    </citation>
    <scope>NUCLEOTIDE SEQUENCE [LARGE SCALE GENOMIC DNA]</scope>
    <source>
        <strain evidence="9 10">K5</strain>
    </source>
</reference>
<evidence type="ECO:0000256" key="6">
    <source>
        <dbReference type="ARBA" id="ARBA00022840"/>
    </source>
</evidence>
<accession>A0A516H189</accession>
<dbReference type="GO" id="GO:0016887">
    <property type="term" value="F:ATP hydrolysis activity"/>
    <property type="evidence" value="ECO:0007669"/>
    <property type="project" value="InterPro"/>
</dbReference>
<comment type="similarity">
    <text evidence="2">Belongs to the ABC transporter superfamily.</text>
</comment>
<gene>
    <name evidence="9" type="ORF">FNB15_09745</name>
</gene>
<dbReference type="InterPro" id="IPR013563">
    <property type="entry name" value="Oligopep_ABC_C"/>
</dbReference>
<evidence type="ECO:0000256" key="1">
    <source>
        <dbReference type="ARBA" id="ARBA00004417"/>
    </source>
</evidence>
<dbReference type="PROSITE" id="PS50893">
    <property type="entry name" value="ABC_TRANSPORTER_2"/>
    <property type="match status" value="1"/>
</dbReference>
<dbReference type="SUPFAM" id="SSF52540">
    <property type="entry name" value="P-loop containing nucleoside triphosphate hydrolases"/>
    <property type="match status" value="1"/>
</dbReference>
<protein>
    <submittedName>
        <fullName evidence="9">ABC transporter ATP-binding protein</fullName>
    </submittedName>
</protein>
<dbReference type="EMBL" id="CP041636">
    <property type="protein sequence ID" value="QDO97532.1"/>
    <property type="molecule type" value="Genomic_DNA"/>
</dbReference>
<dbReference type="SMART" id="SM00382">
    <property type="entry name" value="AAA"/>
    <property type="match status" value="1"/>
</dbReference>
<organism evidence="9 10">
    <name type="scientific">Ferrovibrio terrae</name>
    <dbReference type="NCBI Taxonomy" id="2594003"/>
    <lineage>
        <taxon>Bacteria</taxon>
        <taxon>Pseudomonadati</taxon>
        <taxon>Pseudomonadota</taxon>
        <taxon>Alphaproteobacteria</taxon>
        <taxon>Rhodospirillales</taxon>
        <taxon>Rhodospirillaceae</taxon>
        <taxon>Ferrovibrio</taxon>
    </lineage>
</organism>
<dbReference type="CDD" id="cd03257">
    <property type="entry name" value="ABC_NikE_OppD_transporters"/>
    <property type="match status" value="1"/>
</dbReference>
<dbReference type="Proteomes" id="UP000317496">
    <property type="component" value="Chromosome"/>
</dbReference>
<keyword evidence="3" id="KW-0813">Transport</keyword>
<dbReference type="GO" id="GO:0005524">
    <property type="term" value="F:ATP binding"/>
    <property type="evidence" value="ECO:0007669"/>
    <property type="project" value="UniProtKB-KW"/>
</dbReference>
<evidence type="ECO:0000313" key="9">
    <source>
        <dbReference type="EMBL" id="QDO97532.1"/>
    </source>
</evidence>
<evidence type="ECO:0000256" key="2">
    <source>
        <dbReference type="ARBA" id="ARBA00005417"/>
    </source>
</evidence>
<proteinExistence type="inferred from homology"/>
<keyword evidence="7" id="KW-0472">Membrane</keyword>
<evidence type="ECO:0000256" key="4">
    <source>
        <dbReference type="ARBA" id="ARBA00022475"/>
    </source>
</evidence>
<evidence type="ECO:0000256" key="5">
    <source>
        <dbReference type="ARBA" id="ARBA00022741"/>
    </source>
</evidence>
<keyword evidence="5" id="KW-0547">Nucleotide-binding</keyword>
<comment type="subcellular location">
    <subcellularLocation>
        <location evidence="1">Cell inner membrane</location>
        <topology evidence="1">Peripheral membrane protein</topology>
    </subcellularLocation>
</comment>
<name>A0A516H189_9PROT</name>
<dbReference type="GO" id="GO:0005886">
    <property type="term" value="C:plasma membrane"/>
    <property type="evidence" value="ECO:0007669"/>
    <property type="project" value="UniProtKB-SubCell"/>
</dbReference>
<dbReference type="GO" id="GO:0055085">
    <property type="term" value="P:transmembrane transport"/>
    <property type="evidence" value="ECO:0007669"/>
    <property type="project" value="UniProtKB-ARBA"/>
</dbReference>
<dbReference type="KEGG" id="fer:FNB15_09745"/>
<keyword evidence="6 9" id="KW-0067">ATP-binding</keyword>
<dbReference type="PANTHER" id="PTHR43297">
    <property type="entry name" value="OLIGOPEPTIDE TRANSPORT ATP-BINDING PROTEIN APPD"/>
    <property type="match status" value="1"/>
</dbReference>
<sequence length="342" mass="37551">MAMSSPMQQAHSDSQTKPLLDVRNLNIFFEMPYGMVPAASEISFSVNPGERVGIVGESGCGKTITGLSLLGLLPPQIARVSGSAIFENQNLLTMQRSQLRRISGAGIGMIFQEPMRALDPVFTIGEQISETLQAHANVSRREARLRTIDALAEVGIPSPERRYDDYPHALSGGMQQRVMIAMALICQPKLLIADEPTTALDVTVQAQIIDLLHKISDERGTALLFITHDLGVVAELCTRVLILYAGQIVEDASIESVYRSPRHPYTSALFQSMPRLSLRGKPLPSIGGRVPSFANMPDGCRFRERCAHAQPGCMLKPEIETFDERRVRCFRARELTLPGAVA</sequence>
<dbReference type="NCBIfam" id="TIGR01727">
    <property type="entry name" value="oligo_HPY"/>
    <property type="match status" value="1"/>
</dbReference>
<keyword evidence="4" id="KW-1003">Cell membrane</keyword>
<dbReference type="Gene3D" id="3.40.50.300">
    <property type="entry name" value="P-loop containing nucleotide triphosphate hydrolases"/>
    <property type="match status" value="1"/>
</dbReference>
<dbReference type="Pfam" id="PF00005">
    <property type="entry name" value="ABC_tran"/>
    <property type="match status" value="1"/>
</dbReference>
<evidence type="ECO:0000256" key="3">
    <source>
        <dbReference type="ARBA" id="ARBA00022448"/>
    </source>
</evidence>
<keyword evidence="10" id="KW-1185">Reference proteome</keyword>
<evidence type="ECO:0000259" key="8">
    <source>
        <dbReference type="PROSITE" id="PS50893"/>
    </source>
</evidence>
<dbReference type="InterPro" id="IPR017871">
    <property type="entry name" value="ABC_transporter-like_CS"/>
</dbReference>
<dbReference type="InterPro" id="IPR003439">
    <property type="entry name" value="ABC_transporter-like_ATP-bd"/>
</dbReference>
<dbReference type="OrthoDB" id="37801at2"/>
<dbReference type="PANTHER" id="PTHR43297:SF2">
    <property type="entry name" value="DIPEPTIDE TRANSPORT ATP-BINDING PROTEIN DPPD"/>
    <property type="match status" value="1"/>
</dbReference>
<evidence type="ECO:0000313" key="10">
    <source>
        <dbReference type="Proteomes" id="UP000317496"/>
    </source>
</evidence>
<dbReference type="FunFam" id="3.40.50.300:FF:000016">
    <property type="entry name" value="Oligopeptide ABC transporter ATP-binding component"/>
    <property type="match status" value="1"/>
</dbReference>
<feature type="domain" description="ABC transporter" evidence="8">
    <location>
        <begin position="22"/>
        <end position="270"/>
    </location>
</feature>
<dbReference type="InterPro" id="IPR050388">
    <property type="entry name" value="ABC_Ni/Peptide_Import"/>
</dbReference>
<dbReference type="InterPro" id="IPR027417">
    <property type="entry name" value="P-loop_NTPase"/>
</dbReference>
<dbReference type="Pfam" id="PF08352">
    <property type="entry name" value="oligo_HPY"/>
    <property type="match status" value="1"/>
</dbReference>
<dbReference type="GO" id="GO:0015833">
    <property type="term" value="P:peptide transport"/>
    <property type="evidence" value="ECO:0007669"/>
    <property type="project" value="InterPro"/>
</dbReference>